<dbReference type="Gene3D" id="3.40.630.30">
    <property type="match status" value="1"/>
</dbReference>
<organism evidence="3 4">
    <name type="scientific">Cupriavidus oxalaticus</name>
    <dbReference type="NCBI Taxonomy" id="96344"/>
    <lineage>
        <taxon>Bacteria</taxon>
        <taxon>Pseudomonadati</taxon>
        <taxon>Pseudomonadota</taxon>
        <taxon>Betaproteobacteria</taxon>
        <taxon>Burkholderiales</taxon>
        <taxon>Burkholderiaceae</taxon>
        <taxon>Cupriavidus</taxon>
    </lineage>
</organism>
<dbReference type="GO" id="GO:0016740">
    <property type="term" value="F:transferase activity"/>
    <property type="evidence" value="ECO:0007669"/>
    <property type="project" value="UniProtKB-KW"/>
</dbReference>
<proteinExistence type="predicted"/>
<dbReference type="OrthoDB" id="116151at2"/>
<accession>A0A4P7L6F2</accession>
<keyword evidence="3" id="KW-0808">Transferase</keyword>
<name>A0A4P7L6F2_9BURK</name>
<dbReference type="Pfam" id="PF13480">
    <property type="entry name" value="Acetyltransf_6"/>
    <property type="match status" value="1"/>
</dbReference>
<gene>
    <name evidence="3" type="ORF">E0W60_06215</name>
</gene>
<dbReference type="SUPFAM" id="SSF55729">
    <property type="entry name" value="Acyl-CoA N-acyltransferases (Nat)"/>
    <property type="match status" value="1"/>
</dbReference>
<dbReference type="KEGG" id="cox:E0W60_06215"/>
<dbReference type="RefSeq" id="WP_135703373.1">
    <property type="nucleotide sequence ID" value="NZ_CP038634.1"/>
</dbReference>
<dbReference type="InterPro" id="IPR016181">
    <property type="entry name" value="Acyl_CoA_acyltransferase"/>
</dbReference>
<evidence type="ECO:0000313" key="3">
    <source>
        <dbReference type="EMBL" id="QBY50765.1"/>
    </source>
</evidence>
<dbReference type="EMBL" id="CP038634">
    <property type="protein sequence ID" value="QBY50765.1"/>
    <property type="molecule type" value="Genomic_DNA"/>
</dbReference>
<protein>
    <submittedName>
        <fullName evidence="3">GNAT family N-acetyltransferase</fullName>
    </submittedName>
</protein>
<dbReference type="AlphaFoldDB" id="A0A4P7L6F2"/>
<reference evidence="3 4" key="1">
    <citation type="submission" date="2019-03" db="EMBL/GenBank/DDBJ databases">
        <title>Efficiently degradation of phenoxyalkanoic acid herbicides by Cupriavidus oxalaticus strain X32.</title>
        <authorList>
            <person name="Sheng X."/>
        </authorList>
    </citation>
    <scope>NUCLEOTIDE SEQUENCE [LARGE SCALE GENOMIC DNA]</scope>
    <source>
        <strain evidence="3 4">X32</strain>
    </source>
</reference>
<feature type="region of interest" description="Disordered" evidence="1">
    <location>
        <begin position="1"/>
        <end position="46"/>
    </location>
</feature>
<evidence type="ECO:0000259" key="2">
    <source>
        <dbReference type="Pfam" id="PF13480"/>
    </source>
</evidence>
<dbReference type="InterPro" id="IPR038740">
    <property type="entry name" value="BioF2-like_GNAT_dom"/>
</dbReference>
<dbReference type="STRING" id="1349762.GCA_001592245_02481"/>
<feature type="domain" description="BioF2-like acetyltransferase" evidence="2">
    <location>
        <begin position="204"/>
        <end position="328"/>
    </location>
</feature>
<evidence type="ECO:0000256" key="1">
    <source>
        <dbReference type="SAM" id="MobiDB-lite"/>
    </source>
</evidence>
<sequence>MNSANGIASAATDLVRPTSDPSRQGDADHHPGLNAPAASGATAPVRQVADTEVAGNAAQARYRQLCNTANIPLFSQAWWLDATAGPGNWSVALVERGGQIVASLPYAPRRMYGFSVIAQPALAKMSGPWLAPMDGKPARVLGQQKELMDDLIGQLPRFDHFQQHWDPGQTNWLPFAWKGFRQTTKYTYVFDDLSDPEALWNGMQHNIRAEIRKAGSRHGLQVRDDLGIDEFIKLNRQVFSRQRMAIPYTDDFVRRLDAACAARGARKFFIAVDKEGRRHAGVYLVWDGRVAYYLMGGSDPLLRTSGATSLCMWEAIRYASGVARTFDFEGSMLEPVERFFRAFGARQQPYFFIQKTPSRILLTYLYLRSLLNP</sequence>
<dbReference type="Proteomes" id="UP000295294">
    <property type="component" value="Chromosome 1"/>
</dbReference>
<evidence type="ECO:0000313" key="4">
    <source>
        <dbReference type="Proteomes" id="UP000295294"/>
    </source>
</evidence>